<evidence type="ECO:0000313" key="1">
    <source>
        <dbReference type="EMBL" id="MBN8236336.1"/>
    </source>
</evidence>
<sequence>MDGRPLTIEHFNERFQRWSGADIVITKLELNDKDTTEMHLDHIAYGTDAARLDEYLPMHSLFLYGDGEAEIGPQQMEPLPAPYYEIPLQDTTQYLYSPEGFIVTTDRATYIIQKK</sequence>
<evidence type="ECO:0000313" key="2">
    <source>
        <dbReference type="Proteomes" id="UP000663970"/>
    </source>
</evidence>
<dbReference type="EMBL" id="JAEKJY010000004">
    <property type="protein sequence ID" value="MBN8236336.1"/>
    <property type="molecule type" value="Genomic_DNA"/>
</dbReference>
<accession>A0ABS3DYA1</accession>
<proteinExistence type="predicted"/>
<reference evidence="1 2" key="1">
    <citation type="submission" date="2020-12" db="EMBL/GenBank/DDBJ databases">
        <title>Oil enriched cultivation method for isolating marine PHA-producing bacteria.</title>
        <authorList>
            <person name="Zheng W."/>
            <person name="Yu S."/>
            <person name="Huang Y."/>
        </authorList>
    </citation>
    <scope>NUCLEOTIDE SEQUENCE [LARGE SCALE GENOMIC DNA]</scope>
    <source>
        <strain evidence="1 2">SY-2-6</strain>
    </source>
</reference>
<organism evidence="1 2">
    <name type="scientific">Halobacillus kuroshimensis</name>
    <dbReference type="NCBI Taxonomy" id="302481"/>
    <lineage>
        <taxon>Bacteria</taxon>
        <taxon>Bacillati</taxon>
        <taxon>Bacillota</taxon>
        <taxon>Bacilli</taxon>
        <taxon>Bacillales</taxon>
        <taxon>Bacillaceae</taxon>
        <taxon>Halobacillus</taxon>
    </lineage>
</organism>
<protein>
    <submittedName>
        <fullName evidence="1">Uncharacterized protein</fullName>
    </submittedName>
</protein>
<gene>
    <name evidence="1" type="ORF">JF544_13800</name>
</gene>
<dbReference type="InterPro" id="IPR058926">
    <property type="entry name" value="YmzB-like"/>
</dbReference>
<comment type="caution">
    <text evidence="1">The sequence shown here is derived from an EMBL/GenBank/DDBJ whole genome shotgun (WGS) entry which is preliminary data.</text>
</comment>
<keyword evidence="2" id="KW-1185">Reference proteome</keyword>
<dbReference type="Pfam" id="PF25846">
    <property type="entry name" value="YmzB"/>
    <property type="match status" value="1"/>
</dbReference>
<dbReference type="Proteomes" id="UP000663970">
    <property type="component" value="Unassembled WGS sequence"/>
</dbReference>
<dbReference type="RefSeq" id="WP_027956019.1">
    <property type="nucleotide sequence ID" value="NZ_JAEKJY010000004.1"/>
</dbReference>
<name>A0ABS3DYA1_9BACI</name>